<dbReference type="Proteomes" id="UP000789860">
    <property type="component" value="Unassembled WGS sequence"/>
</dbReference>
<evidence type="ECO:0000313" key="1">
    <source>
        <dbReference type="EMBL" id="CAG8490371.1"/>
    </source>
</evidence>
<gene>
    <name evidence="1" type="ORF">SCALOS_LOCUS2801</name>
</gene>
<protein>
    <submittedName>
        <fullName evidence="1">4369_t:CDS:1</fullName>
    </submittedName>
</protein>
<dbReference type="EMBL" id="CAJVPM010002668">
    <property type="protein sequence ID" value="CAG8490371.1"/>
    <property type="molecule type" value="Genomic_DNA"/>
</dbReference>
<organism evidence="1 2">
    <name type="scientific">Scutellospora calospora</name>
    <dbReference type="NCBI Taxonomy" id="85575"/>
    <lineage>
        <taxon>Eukaryota</taxon>
        <taxon>Fungi</taxon>
        <taxon>Fungi incertae sedis</taxon>
        <taxon>Mucoromycota</taxon>
        <taxon>Glomeromycotina</taxon>
        <taxon>Glomeromycetes</taxon>
        <taxon>Diversisporales</taxon>
        <taxon>Gigasporaceae</taxon>
        <taxon>Scutellospora</taxon>
    </lineage>
</organism>
<accession>A0ACA9KS53</accession>
<name>A0ACA9KS53_9GLOM</name>
<keyword evidence="2" id="KW-1185">Reference proteome</keyword>
<sequence length="291" mass="33204">MVLISYMALNDIWDESKTPSSESPIIHNQLKSYNFKRGSGNVKGIATTYNNSSAYDAERRKATMAKNGLLFMRDYKIKRAIEQEAFFNSISYDNQPYYNENISAIISYMALNDIWDEFKTNFKCESGNLKEIAIYYNNSSTPTVAIGYIANADPDYNSPGNLQFLILSRGQFIIFGVILSKIQFQARLVQVHFIRYDRKQIYSMASHEFIEEKFKRVSNDVNFVSSYQVIAAYNGSQRDSTGMIKVWDINSRNKTCHNKQSISGSVSCLDISHDEKWITCGTTAELNKVGD</sequence>
<reference evidence="1" key="1">
    <citation type="submission" date="2021-06" db="EMBL/GenBank/DDBJ databases">
        <authorList>
            <person name="Kallberg Y."/>
            <person name="Tangrot J."/>
            <person name="Rosling A."/>
        </authorList>
    </citation>
    <scope>NUCLEOTIDE SEQUENCE</scope>
    <source>
        <strain evidence="1">AU212A</strain>
    </source>
</reference>
<proteinExistence type="predicted"/>
<comment type="caution">
    <text evidence="1">The sequence shown here is derived from an EMBL/GenBank/DDBJ whole genome shotgun (WGS) entry which is preliminary data.</text>
</comment>
<feature type="non-terminal residue" evidence="1">
    <location>
        <position position="291"/>
    </location>
</feature>
<evidence type="ECO:0000313" key="2">
    <source>
        <dbReference type="Proteomes" id="UP000789860"/>
    </source>
</evidence>